<gene>
    <name evidence="1" type="ORF">Cvel_12777</name>
</gene>
<dbReference type="AlphaFoldDB" id="A0A0G4IBL2"/>
<protein>
    <submittedName>
        <fullName evidence="1">Uncharacterized protein</fullName>
    </submittedName>
</protein>
<dbReference type="VEuPathDB" id="CryptoDB:Cvel_12777"/>
<proteinExistence type="predicted"/>
<accession>A0A0G4IBL2</accession>
<sequence>MGEGVITVECVGAARSALMVGCVLIAKSVGGAPFMHTGASSMPALAVVAVRFVHTVVLAVYVESAGVAASVSMGAREAPVQNARKITPLS</sequence>
<organism evidence="1">
    <name type="scientific">Chromera velia CCMP2878</name>
    <dbReference type="NCBI Taxonomy" id="1169474"/>
    <lineage>
        <taxon>Eukaryota</taxon>
        <taxon>Sar</taxon>
        <taxon>Alveolata</taxon>
        <taxon>Colpodellida</taxon>
        <taxon>Chromeraceae</taxon>
        <taxon>Chromera</taxon>
    </lineage>
</organism>
<name>A0A0G4IBL2_9ALVE</name>
<reference evidence="1" key="1">
    <citation type="submission" date="2014-11" db="EMBL/GenBank/DDBJ databases">
        <authorList>
            <person name="Otto D Thomas"/>
            <person name="Naeem Raeece"/>
        </authorList>
    </citation>
    <scope>NUCLEOTIDE SEQUENCE</scope>
</reference>
<evidence type="ECO:0000313" key="1">
    <source>
        <dbReference type="EMBL" id="CEM54451.1"/>
    </source>
</evidence>
<dbReference type="EMBL" id="CDMZ01005788">
    <property type="protein sequence ID" value="CEM54451.1"/>
    <property type="molecule type" value="Genomic_DNA"/>
</dbReference>